<dbReference type="InterPro" id="IPR040485">
    <property type="entry name" value="XPO1_repeat_3"/>
</dbReference>
<dbReference type="PANTHER" id="PTHR11223">
    <property type="entry name" value="EXPORTIN 1/5"/>
    <property type="match status" value="1"/>
</dbReference>
<dbReference type="EMBL" id="QEAN01000218">
    <property type="protein sequence ID" value="TPX42878.1"/>
    <property type="molecule type" value="Genomic_DNA"/>
</dbReference>
<dbReference type="InterPro" id="IPR045065">
    <property type="entry name" value="XPO1/5"/>
</dbReference>
<dbReference type="GO" id="GO:0000056">
    <property type="term" value="P:ribosomal small subunit export from nucleus"/>
    <property type="evidence" value="ECO:0007669"/>
    <property type="project" value="TreeGrafter"/>
</dbReference>
<dbReference type="InterPro" id="IPR011989">
    <property type="entry name" value="ARM-like"/>
</dbReference>
<dbReference type="InterPro" id="IPR041235">
    <property type="entry name" value="Exp1_repeat_2"/>
</dbReference>
<keyword evidence="5" id="KW-0539">Nucleus</keyword>
<dbReference type="STRING" id="286115.A0A507CUV6"/>
<dbReference type="Pfam" id="PF18787">
    <property type="entry name" value="CRM1_repeat_3"/>
    <property type="match status" value="1"/>
</dbReference>
<dbReference type="GO" id="GO:0005049">
    <property type="term" value="F:nuclear export signal receptor activity"/>
    <property type="evidence" value="ECO:0007669"/>
    <property type="project" value="InterPro"/>
</dbReference>
<dbReference type="PANTHER" id="PTHR11223:SF2">
    <property type="entry name" value="EXPORTIN-1"/>
    <property type="match status" value="1"/>
</dbReference>
<dbReference type="PROSITE" id="PS50166">
    <property type="entry name" value="IMPORTIN_B_NT"/>
    <property type="match status" value="1"/>
</dbReference>
<keyword evidence="3" id="KW-0813">Transport</keyword>
<dbReference type="InterPro" id="IPR013598">
    <property type="entry name" value="Exportin-1/Importin-b-like"/>
</dbReference>
<dbReference type="FunFam" id="1.25.10.10:FF:000022">
    <property type="entry name" value="protein EXPORTIN 1A"/>
    <property type="match status" value="1"/>
</dbReference>
<dbReference type="CDD" id="cd00064">
    <property type="entry name" value="FU"/>
    <property type="match status" value="4"/>
</dbReference>
<dbReference type="SMART" id="SM01102">
    <property type="entry name" value="CRM1_C"/>
    <property type="match status" value="1"/>
</dbReference>
<comment type="subcellular location">
    <subcellularLocation>
        <location evidence="1">Nucleus</location>
    </subcellularLocation>
</comment>
<sequence>MDCVTRMESVNVTLGGLASLVILVLEDSMEQTALVYVLAHQISHVTMVLRVRDNANAKVATSTSQPALNAQAWDSGVQIADRVTARHWLERVISLRVNANVLLDMIFNFASGMYDCVRCHSGCAQCDASPVPGYCKVCSPGLHLDPTDHRKCIQDQTCPFAYYFNGTACSKCQAACGCVDDTAYCTDCYPNLSVNNVCSSWDTSTLACDVDYISAPIYPAYYANFDKNFCDSCPAGCATCSAVDDGNYSTIRNTLQCTSCMDGFTDTGTGQCLAPCPDGCQYKNGTCMDCNLCRDPLHKCMQCTEPGPGTCTRCASTHFNFNGYCFVSCPSGYYSDSGTCRKCFPDCATCTGSTFRHCSSCANSWDVLSATGACVDGLPTGQYKTVNQTWSACYSGCASCRGPRAGDCLSCENPTYTVSATGCAFNSNPGPVMTSPTPSPTPTPTPSDSPSPSWLVPLTVAGYAALATFALGAAGLCVARAYFRGRVRRAEQGQQRWFDAYMGALRLRRNTGLPMTSNMMTSNTMTSNVLASSGTPQGPKLVLDVYEELQEHVVEQSGPSTAMNTPMVGASEPAGGMVVWSPNAIYEPYSAGTRAAEAWEMDATNPFAPQHREDTQLRQPTMTMSVVPFESVLDFNSELDVALLDKIVQTFYTKTGPDQLRAQKIITEFQEHPDAWKRVDTILERSQYTQTKYIALQVLETLIKTMWKALPVEQQQGIKNYIVSVIIKTSSDEITLEKEKTFLGKLNIVLVQILKHEWPHNWPTFIPEIVNSSKTNLSLCENNMAILKLLSEEIFDFSAEQMTQKKTKDLKQQMCGEFSEIFQLCHEILEKAQKPSLIRATLGTLLRFLNWIPLGYIFETNLIDILRTRFLEAPVFRNVTLKCLTEIGGLQVGPEYNQKFVLLYNMVMDAVIKMIPINTDLVSVYENSSDDDQQFIQNLALSLCSFLSAHLKIVEQTGNKEALLTGHAYLLMISLVRDREIFKICLEYWTKLVSELYEEAQTLPNGHGVPDFGTPMPFGAPVPLAGMTGAPSVPTRKSIYTEVLSRLRVVMIERMVKPEEVLVVENDEGEIVREVVKESDTVTLYKSMREVLVYLTHLDTEDTEQIMSEKLSKQMDGTEWSWDNLNKLCWAIGSISGAMSEELEKRFLVTVIKDLLALCEMKRGKDNKAVVASNIMYIVGQYPRFLKAHWKFLKTVVNKNFEFMHEMHEGVQDMACDTFIKIAQKCKRHFVMQQPNEPQPYIEEILVTIDQITSDLSPQQVHTFYEAVGYLISAQPNLQIRERLIIKFMELPNAAWDNVLVLAHQNIEALNNPESIKILGNILKTNVSACISVGSPFIIQIARIYNDMLSLYKIVSQLTSQSVAAQGLIATKTPRVRGLRTIKKEILKLIETYVNKTDDEKGVANNLIPALLETVLGDYTRNVPDARDAEVLMVLATVVHRLQHHISDGVSLILDAVFECTLNMINKDFEEYPEHRVGFFTLLDAINSQCFEALIKLPAPQFKLFLDSIVWAFKHTMRDISDMGLSIMLALINNFSLKADPAVADAFFQTFYLSILQDIFFVLTNSFHKSGFKSQTAILMQMIALVNAGTVRVPLFDRNQFPDPSMDNKAFVKEYIIDLLRRAFPHLQSAQLRAFVSGLFTFDKDFTAFKSHVRDFLIQLKEFAGSEGDHLFLDEREAELEAKKQAERDRNLKIPGMLKPSQLPDDGMID</sequence>
<organism evidence="8 9">
    <name type="scientific">Synchytrium endobioticum</name>
    <dbReference type="NCBI Taxonomy" id="286115"/>
    <lineage>
        <taxon>Eukaryota</taxon>
        <taxon>Fungi</taxon>
        <taxon>Fungi incertae sedis</taxon>
        <taxon>Chytridiomycota</taxon>
        <taxon>Chytridiomycota incertae sedis</taxon>
        <taxon>Chytridiomycetes</taxon>
        <taxon>Synchytriales</taxon>
        <taxon>Synchytriaceae</taxon>
        <taxon>Synchytrium</taxon>
    </lineage>
</organism>
<dbReference type="VEuPathDB" id="FungiDB:SeMB42_g04964"/>
<evidence type="ECO:0000256" key="6">
    <source>
        <dbReference type="SAM" id="MobiDB-lite"/>
    </source>
</evidence>
<gene>
    <name evidence="8" type="ORF">SeMB42_g04964</name>
</gene>
<dbReference type="GO" id="GO:0031267">
    <property type="term" value="F:small GTPase binding"/>
    <property type="evidence" value="ECO:0007669"/>
    <property type="project" value="InterPro"/>
</dbReference>
<dbReference type="Pfam" id="PF18777">
    <property type="entry name" value="CRM1_repeat"/>
    <property type="match status" value="1"/>
</dbReference>
<evidence type="ECO:0000256" key="3">
    <source>
        <dbReference type="ARBA" id="ARBA00022448"/>
    </source>
</evidence>
<comment type="similarity">
    <text evidence="2">Belongs to the exportin family.</text>
</comment>
<protein>
    <recommendedName>
        <fullName evidence="7">Importin N-terminal domain-containing protein</fullName>
    </recommendedName>
</protein>
<dbReference type="GO" id="GO:0005737">
    <property type="term" value="C:cytoplasm"/>
    <property type="evidence" value="ECO:0007669"/>
    <property type="project" value="TreeGrafter"/>
</dbReference>
<dbReference type="Pfam" id="PF18784">
    <property type="entry name" value="CRM1_repeat_2"/>
    <property type="match status" value="1"/>
</dbReference>
<dbReference type="SUPFAM" id="SSF48371">
    <property type="entry name" value="ARM repeat"/>
    <property type="match status" value="2"/>
</dbReference>
<proteinExistence type="inferred from homology"/>
<dbReference type="GO" id="GO:0005634">
    <property type="term" value="C:nucleus"/>
    <property type="evidence" value="ECO:0007669"/>
    <property type="project" value="UniProtKB-SubCell"/>
</dbReference>
<evidence type="ECO:0000256" key="2">
    <source>
        <dbReference type="ARBA" id="ARBA00009466"/>
    </source>
</evidence>
<dbReference type="InterPro" id="IPR041123">
    <property type="entry name" value="CRM1_repeat"/>
</dbReference>
<evidence type="ECO:0000313" key="9">
    <source>
        <dbReference type="Proteomes" id="UP000317494"/>
    </source>
</evidence>
<reference evidence="8 9" key="1">
    <citation type="journal article" date="2019" name="Sci. Rep.">
        <title>Comparative genomics of chytrid fungi reveal insights into the obligate biotrophic and pathogenic lifestyle of Synchytrium endobioticum.</title>
        <authorList>
            <person name="van de Vossenberg B.T.L.H."/>
            <person name="Warris S."/>
            <person name="Nguyen H.D.T."/>
            <person name="van Gent-Pelzer M.P.E."/>
            <person name="Joly D.L."/>
            <person name="van de Geest H.C."/>
            <person name="Bonants P.J.M."/>
            <person name="Smith D.S."/>
            <person name="Levesque C.A."/>
            <person name="van der Lee T.A.J."/>
        </authorList>
    </citation>
    <scope>NUCLEOTIDE SEQUENCE [LARGE SCALE GENOMIC DNA]</scope>
    <source>
        <strain evidence="8 9">MB42</strain>
    </source>
</reference>
<keyword evidence="9" id="KW-1185">Reference proteome</keyword>
<evidence type="ECO:0000256" key="5">
    <source>
        <dbReference type="ARBA" id="ARBA00023242"/>
    </source>
</evidence>
<dbReference type="InterPro" id="IPR009030">
    <property type="entry name" value="Growth_fac_rcpt_cys_sf"/>
</dbReference>
<feature type="domain" description="Importin N-terminal" evidence="7">
    <location>
        <begin position="662"/>
        <end position="728"/>
    </location>
</feature>
<accession>A0A507CUV6</accession>
<keyword evidence="4" id="KW-0653">Protein transport</keyword>
<dbReference type="SMART" id="SM00261">
    <property type="entry name" value="FU"/>
    <property type="match status" value="5"/>
</dbReference>
<dbReference type="InterPro" id="IPR016024">
    <property type="entry name" value="ARM-type_fold"/>
</dbReference>
<dbReference type="SUPFAM" id="SSF57184">
    <property type="entry name" value="Growth factor receptor domain"/>
    <property type="match status" value="2"/>
</dbReference>
<dbReference type="GO" id="GO:0000055">
    <property type="term" value="P:ribosomal large subunit export from nucleus"/>
    <property type="evidence" value="ECO:0007669"/>
    <property type="project" value="TreeGrafter"/>
</dbReference>
<dbReference type="Gene3D" id="2.10.220.10">
    <property type="entry name" value="Hormone Receptor, Insulin-like Growth Factor Receptor 1, Chain A, domain 2"/>
    <property type="match status" value="2"/>
</dbReference>
<comment type="caution">
    <text evidence="8">The sequence shown here is derived from an EMBL/GenBank/DDBJ whole genome shotgun (WGS) entry which is preliminary data.</text>
</comment>
<evidence type="ECO:0000259" key="7">
    <source>
        <dbReference type="PROSITE" id="PS50166"/>
    </source>
</evidence>
<dbReference type="SMART" id="SM00913">
    <property type="entry name" value="IBN_N"/>
    <property type="match status" value="1"/>
</dbReference>
<dbReference type="Proteomes" id="UP000317494">
    <property type="component" value="Unassembled WGS sequence"/>
</dbReference>
<evidence type="ECO:0000256" key="1">
    <source>
        <dbReference type="ARBA" id="ARBA00004123"/>
    </source>
</evidence>
<evidence type="ECO:0000256" key="4">
    <source>
        <dbReference type="ARBA" id="ARBA00022927"/>
    </source>
</evidence>
<dbReference type="Pfam" id="PF08389">
    <property type="entry name" value="Xpo1"/>
    <property type="match status" value="1"/>
</dbReference>
<name>A0A507CUV6_9FUNG</name>
<dbReference type="InterPro" id="IPR014877">
    <property type="entry name" value="XPO1_C_dom"/>
</dbReference>
<dbReference type="Gene3D" id="1.25.10.10">
    <property type="entry name" value="Leucine-rich Repeat Variant"/>
    <property type="match status" value="1"/>
</dbReference>
<dbReference type="InterPro" id="IPR001494">
    <property type="entry name" value="Importin-beta_N"/>
</dbReference>
<dbReference type="Pfam" id="PF08767">
    <property type="entry name" value="CRM1_C"/>
    <property type="match status" value="1"/>
</dbReference>
<dbReference type="GO" id="GO:0006611">
    <property type="term" value="P:protein export from nucleus"/>
    <property type="evidence" value="ECO:0007669"/>
    <property type="project" value="InterPro"/>
</dbReference>
<dbReference type="Pfam" id="PF03810">
    <property type="entry name" value="IBN_N"/>
    <property type="match status" value="1"/>
</dbReference>
<feature type="region of interest" description="Disordered" evidence="6">
    <location>
        <begin position="1684"/>
        <end position="1710"/>
    </location>
</feature>
<evidence type="ECO:0000313" key="8">
    <source>
        <dbReference type="EMBL" id="TPX42878.1"/>
    </source>
</evidence>
<dbReference type="InterPro" id="IPR006212">
    <property type="entry name" value="Furin_repeat"/>
</dbReference>